<dbReference type="AlphaFoldDB" id="A0A1B2LZA6"/>
<proteinExistence type="predicted"/>
<evidence type="ECO:0008006" key="3">
    <source>
        <dbReference type="Google" id="ProtNLM"/>
    </source>
</evidence>
<dbReference type="STRING" id="1789224.BFG52_07650"/>
<protein>
    <recommendedName>
        <fullName evidence="3">NlpC/P60 domain-containing protein</fullName>
    </recommendedName>
</protein>
<dbReference type="KEGG" id="ala:BFG52_07650"/>
<organism evidence="1 2">
    <name type="scientific">Acinetobacter larvae</name>
    <dbReference type="NCBI Taxonomy" id="1789224"/>
    <lineage>
        <taxon>Bacteria</taxon>
        <taxon>Pseudomonadati</taxon>
        <taxon>Pseudomonadota</taxon>
        <taxon>Gammaproteobacteria</taxon>
        <taxon>Moraxellales</taxon>
        <taxon>Moraxellaceae</taxon>
        <taxon>Acinetobacter</taxon>
    </lineage>
</organism>
<dbReference type="Proteomes" id="UP000093391">
    <property type="component" value="Chromosome"/>
</dbReference>
<gene>
    <name evidence="1" type="ORF">BFG52_07650</name>
</gene>
<reference evidence="1 2" key="1">
    <citation type="submission" date="2016-08" db="EMBL/GenBank/DDBJ databases">
        <authorList>
            <person name="Seilhamer J.J."/>
        </authorList>
    </citation>
    <scope>NUCLEOTIDE SEQUENCE [LARGE SCALE GENOMIC DNA]</scope>
    <source>
        <strain evidence="1 2">BRTC-1</strain>
    </source>
</reference>
<name>A0A1B2LZA6_9GAMM</name>
<evidence type="ECO:0000313" key="2">
    <source>
        <dbReference type="Proteomes" id="UP000093391"/>
    </source>
</evidence>
<dbReference type="EMBL" id="CP016895">
    <property type="protein sequence ID" value="AOA58239.1"/>
    <property type="molecule type" value="Genomic_DNA"/>
</dbReference>
<dbReference type="RefSeq" id="WP_067554273.1">
    <property type="nucleotide sequence ID" value="NZ_CP016895.1"/>
</dbReference>
<keyword evidence="2" id="KW-1185">Reference proteome</keyword>
<evidence type="ECO:0000313" key="1">
    <source>
        <dbReference type="EMBL" id="AOA58239.1"/>
    </source>
</evidence>
<accession>A0A1B2LZA6</accession>
<dbReference type="OrthoDB" id="6691095at2"/>
<sequence length="102" mass="12082">MIEQLLNRERRADYDCQDFVNEAWELITGEDLAQRLLDHQNHRKLLERLDEPVSPCLVYFSSARYENHVGLFYSGKVLHLANAAQYVPLDLIFGFDQCEFYR</sequence>